<evidence type="ECO:0000313" key="3">
    <source>
        <dbReference type="Proteomes" id="UP000245119"/>
    </source>
</evidence>
<dbReference type="EMBL" id="PZQS01000010">
    <property type="protein sequence ID" value="PVD23380.1"/>
    <property type="molecule type" value="Genomic_DNA"/>
</dbReference>
<gene>
    <name evidence="2" type="ORF">C0Q70_16648</name>
</gene>
<dbReference type="AlphaFoldDB" id="A0A2T7NQD0"/>
<feature type="region of interest" description="Disordered" evidence="1">
    <location>
        <begin position="1"/>
        <end position="125"/>
    </location>
</feature>
<reference evidence="2 3" key="1">
    <citation type="submission" date="2018-04" db="EMBL/GenBank/DDBJ databases">
        <title>The genome of golden apple snail Pomacea canaliculata provides insight into stress tolerance and invasive adaptation.</title>
        <authorList>
            <person name="Liu C."/>
            <person name="Liu B."/>
            <person name="Ren Y."/>
            <person name="Zhang Y."/>
            <person name="Wang H."/>
            <person name="Li S."/>
            <person name="Jiang F."/>
            <person name="Yin L."/>
            <person name="Zhang G."/>
            <person name="Qian W."/>
            <person name="Fan W."/>
        </authorList>
    </citation>
    <scope>NUCLEOTIDE SEQUENCE [LARGE SCALE GENOMIC DNA]</scope>
    <source>
        <strain evidence="2">SZHN2017</strain>
        <tissue evidence="2">Muscle</tissue>
    </source>
</reference>
<dbReference type="OrthoDB" id="6128388at2759"/>
<evidence type="ECO:0000256" key="1">
    <source>
        <dbReference type="SAM" id="MobiDB-lite"/>
    </source>
</evidence>
<protein>
    <submittedName>
        <fullName evidence="2">Uncharacterized protein</fullName>
    </submittedName>
</protein>
<accession>A0A2T7NQD0</accession>
<name>A0A2T7NQD0_POMCA</name>
<dbReference type="Proteomes" id="UP000245119">
    <property type="component" value="Linkage Group LG10"/>
</dbReference>
<feature type="compositionally biased region" description="Low complexity" evidence="1">
    <location>
        <begin position="15"/>
        <end position="30"/>
    </location>
</feature>
<evidence type="ECO:0000313" key="2">
    <source>
        <dbReference type="EMBL" id="PVD23380.1"/>
    </source>
</evidence>
<comment type="caution">
    <text evidence="2">The sequence shown here is derived from an EMBL/GenBank/DDBJ whole genome shotgun (WGS) entry which is preliminary data.</text>
</comment>
<proteinExistence type="predicted"/>
<organism evidence="2 3">
    <name type="scientific">Pomacea canaliculata</name>
    <name type="common">Golden apple snail</name>
    <dbReference type="NCBI Taxonomy" id="400727"/>
    <lineage>
        <taxon>Eukaryota</taxon>
        <taxon>Metazoa</taxon>
        <taxon>Spiralia</taxon>
        <taxon>Lophotrochozoa</taxon>
        <taxon>Mollusca</taxon>
        <taxon>Gastropoda</taxon>
        <taxon>Caenogastropoda</taxon>
        <taxon>Architaenioglossa</taxon>
        <taxon>Ampullarioidea</taxon>
        <taxon>Ampullariidae</taxon>
        <taxon>Pomacea</taxon>
    </lineage>
</organism>
<feature type="compositionally biased region" description="Polar residues" evidence="1">
    <location>
        <begin position="85"/>
        <end position="95"/>
    </location>
</feature>
<feature type="compositionally biased region" description="Basic and acidic residues" evidence="1">
    <location>
        <begin position="64"/>
        <end position="76"/>
    </location>
</feature>
<sequence>MADFFAGDTPYDALTVSSSHSRQGSVSTGSDKSHGKNEEHVYQGLDRRGSEVSDSGSQQLVLRDGGRLTEESKTEHGMSAYDNHMLTSPQNGSTEGSRRNPDVPPRMPVGGGTGTARAKVSKTGSTSIPEVEFAIPDDGNLSSFSADAMASFMKCLRVEDRIIGHLHRQSLDGRKFGRLKDNELENLNLKNPVLVYFRDRTAAAVTKKPKQRVPFIL</sequence>
<keyword evidence="3" id="KW-1185">Reference proteome</keyword>
<feature type="compositionally biased region" description="Basic and acidic residues" evidence="1">
    <location>
        <begin position="31"/>
        <end position="51"/>
    </location>
</feature>